<dbReference type="Proteomes" id="UP000535838">
    <property type="component" value="Unassembled WGS sequence"/>
</dbReference>
<feature type="transmembrane region" description="Helical" evidence="1">
    <location>
        <begin position="447"/>
        <end position="467"/>
    </location>
</feature>
<keyword evidence="1" id="KW-1133">Transmembrane helix</keyword>
<protein>
    <submittedName>
        <fullName evidence="3">Tape measure protein</fullName>
    </submittedName>
</protein>
<evidence type="ECO:0000259" key="2">
    <source>
        <dbReference type="Pfam" id="PF20155"/>
    </source>
</evidence>
<name>A0A841SQU1_9BACL</name>
<evidence type="ECO:0000313" key="3">
    <source>
        <dbReference type="EMBL" id="MBB6633562.1"/>
    </source>
</evidence>
<feature type="domain" description="Tape measure protein N-terminal" evidence="2">
    <location>
        <begin position="175"/>
        <end position="363"/>
    </location>
</feature>
<gene>
    <name evidence="3" type="ORF">H7B67_05540</name>
</gene>
<keyword evidence="1" id="KW-0812">Transmembrane</keyword>
<reference evidence="3 4" key="1">
    <citation type="submission" date="2020-08" db="EMBL/GenBank/DDBJ databases">
        <title>Cohnella phylogeny.</title>
        <authorList>
            <person name="Dunlap C."/>
        </authorList>
    </citation>
    <scope>NUCLEOTIDE SEQUENCE [LARGE SCALE GENOMIC DNA]</scope>
    <source>
        <strain evidence="3 4">DSM 25241</strain>
    </source>
</reference>
<sequence>MATVDEGFELIDRYNQVLNRTYVGIKRIVIIHELMRRQLERPVTIQIDPAPALQEAPRALARINQELSKMNVKLNIELPSSLNEMFANTQRLISRLLVAVRQLGRTSKGSAESILTQTPTVGQFANNVGQQQEGQEQKQNDTGEKEASSEGLLGNLKSITSEIFSISSLQKAVDFVKWSDEIARVNARLGMVNDGTQTQFALQQKVMDVANGSRQSYADTATMITQLGSSNPGTFKSNQELLDFTSRYNKLLVASGTSPEESQSSMTAMTQAMTSGGLQSDGLQSLTESAPLLTKVLADGLGVARGSLEQLASDGKMTSEKIVKAFAQQDAYINAMFTKMPVTFSQAMTIGKNKAIEWVSSLNGANGPLQKVTDSVMKLVEWLGSSQGQGFFDGLTAGIRFVSDAFAAGVQFILDNMNIVRNVLMAVGIVVLGLAGYWLIMWAAASWPILAVIGVIALLIGVLNSFGVSTQQIVGAVMGFFNALFSFLWNGVALIWNGFLSFAEFLVNLFIDPVYTINKLFYDLAMFFMGHLYNMLRGTENFAGGFMKVILEGINGAIGGVNMLLKAISKIPGMGNIKPVNLLNTNNVHALSDGLKTMMGSLEAPTTDKDLWDSSKYRMEEKDIQDAYQTGDKYGQGLFGKTSNALDSIKQPGDAWSTANTTANIDRVNEVGKINDKVDIGSEDLKMMRELAELKNIQNFVTLQPQTTVNVRTGNVTKEADVDSLISRLSEHLEVAIVSSAEGVYV</sequence>
<feature type="transmembrane region" description="Helical" evidence="1">
    <location>
        <begin position="419"/>
        <end position="440"/>
    </location>
</feature>
<organism evidence="3 4">
    <name type="scientific">Cohnella thailandensis</name>
    <dbReference type="NCBI Taxonomy" id="557557"/>
    <lineage>
        <taxon>Bacteria</taxon>
        <taxon>Bacillati</taxon>
        <taxon>Bacillota</taxon>
        <taxon>Bacilli</taxon>
        <taxon>Bacillales</taxon>
        <taxon>Paenibacillaceae</taxon>
        <taxon>Cohnella</taxon>
    </lineage>
</organism>
<keyword evidence="4" id="KW-1185">Reference proteome</keyword>
<evidence type="ECO:0000256" key="1">
    <source>
        <dbReference type="SAM" id="Phobius"/>
    </source>
</evidence>
<comment type="caution">
    <text evidence="3">The sequence shown here is derived from an EMBL/GenBank/DDBJ whole genome shotgun (WGS) entry which is preliminary data.</text>
</comment>
<dbReference type="AlphaFoldDB" id="A0A841SQU1"/>
<dbReference type="EMBL" id="JACJVQ010000005">
    <property type="protein sequence ID" value="MBB6633562.1"/>
    <property type="molecule type" value="Genomic_DNA"/>
</dbReference>
<dbReference type="InterPro" id="IPR013491">
    <property type="entry name" value="Tape_meas_N"/>
</dbReference>
<proteinExistence type="predicted"/>
<dbReference type="Pfam" id="PF20155">
    <property type="entry name" value="TMP_3"/>
    <property type="match status" value="1"/>
</dbReference>
<keyword evidence="1" id="KW-0472">Membrane</keyword>
<dbReference type="RefSeq" id="WP_185118800.1">
    <property type="nucleotide sequence ID" value="NZ_JACJVQ010000005.1"/>
</dbReference>
<evidence type="ECO:0000313" key="4">
    <source>
        <dbReference type="Proteomes" id="UP000535838"/>
    </source>
</evidence>
<dbReference type="NCBIfam" id="TIGR02675">
    <property type="entry name" value="tape_meas_nterm"/>
    <property type="match status" value="1"/>
</dbReference>
<accession>A0A841SQU1</accession>